<dbReference type="Proteomes" id="UP001499930">
    <property type="component" value="Unassembled WGS sequence"/>
</dbReference>
<evidence type="ECO:0000256" key="1">
    <source>
        <dbReference type="ARBA" id="ARBA00023015"/>
    </source>
</evidence>
<proteinExistence type="predicted"/>
<feature type="region of interest" description="Disordered" evidence="3">
    <location>
        <begin position="91"/>
        <end position="113"/>
    </location>
</feature>
<evidence type="ECO:0000256" key="3">
    <source>
        <dbReference type="SAM" id="MobiDB-lite"/>
    </source>
</evidence>
<protein>
    <recommendedName>
        <fullName evidence="4">HTH araC/xylS-type domain-containing protein</fullName>
    </recommendedName>
</protein>
<dbReference type="InterPro" id="IPR018060">
    <property type="entry name" value="HTH_AraC"/>
</dbReference>
<dbReference type="InterPro" id="IPR009057">
    <property type="entry name" value="Homeodomain-like_sf"/>
</dbReference>
<dbReference type="CDD" id="cd03137">
    <property type="entry name" value="GATase1_AraC_1"/>
    <property type="match status" value="1"/>
</dbReference>
<dbReference type="InterPro" id="IPR052158">
    <property type="entry name" value="INH-QAR"/>
</dbReference>
<keyword evidence="6" id="KW-1185">Reference proteome</keyword>
<evidence type="ECO:0000313" key="6">
    <source>
        <dbReference type="Proteomes" id="UP001499930"/>
    </source>
</evidence>
<gene>
    <name evidence="5" type="ORF">GCM10017559_17730</name>
</gene>
<dbReference type="SUPFAM" id="SSF46689">
    <property type="entry name" value="Homeodomain-like"/>
    <property type="match status" value="2"/>
</dbReference>
<dbReference type="PANTHER" id="PTHR43130">
    <property type="entry name" value="ARAC-FAMILY TRANSCRIPTIONAL REGULATOR"/>
    <property type="match status" value="1"/>
</dbReference>
<dbReference type="EMBL" id="BAAAWD010000006">
    <property type="protein sequence ID" value="GAA2997577.1"/>
    <property type="molecule type" value="Genomic_DNA"/>
</dbReference>
<evidence type="ECO:0000256" key="2">
    <source>
        <dbReference type="ARBA" id="ARBA00023163"/>
    </source>
</evidence>
<accession>A0ABN3XUE9</accession>
<dbReference type="Pfam" id="PF12833">
    <property type="entry name" value="HTH_18"/>
    <property type="match status" value="1"/>
</dbReference>
<organism evidence="5 6">
    <name type="scientific">Streptosporangium longisporum</name>
    <dbReference type="NCBI Taxonomy" id="46187"/>
    <lineage>
        <taxon>Bacteria</taxon>
        <taxon>Bacillati</taxon>
        <taxon>Actinomycetota</taxon>
        <taxon>Actinomycetes</taxon>
        <taxon>Streptosporangiales</taxon>
        <taxon>Streptosporangiaceae</taxon>
        <taxon>Streptosporangium</taxon>
    </lineage>
</organism>
<feature type="domain" description="HTH araC/xylS-type" evidence="4">
    <location>
        <begin position="449"/>
        <end position="547"/>
    </location>
</feature>
<comment type="caution">
    <text evidence="5">The sequence shown here is derived from an EMBL/GenBank/DDBJ whole genome shotgun (WGS) entry which is preliminary data.</text>
</comment>
<dbReference type="Gene3D" id="3.40.50.880">
    <property type="match status" value="1"/>
</dbReference>
<name>A0ABN3XUE9_9ACTN</name>
<dbReference type="SUPFAM" id="SSF52317">
    <property type="entry name" value="Class I glutamine amidotransferase-like"/>
    <property type="match status" value="1"/>
</dbReference>
<dbReference type="InterPro" id="IPR029062">
    <property type="entry name" value="Class_I_gatase-like"/>
</dbReference>
<dbReference type="Gene3D" id="1.10.10.60">
    <property type="entry name" value="Homeodomain-like"/>
    <property type="match status" value="1"/>
</dbReference>
<keyword evidence="1" id="KW-0805">Transcription regulation</keyword>
<evidence type="ECO:0000259" key="4">
    <source>
        <dbReference type="PROSITE" id="PS01124"/>
    </source>
</evidence>
<reference evidence="5 6" key="1">
    <citation type="journal article" date="2019" name="Int. J. Syst. Evol. Microbiol.">
        <title>The Global Catalogue of Microorganisms (GCM) 10K type strain sequencing project: providing services to taxonomists for standard genome sequencing and annotation.</title>
        <authorList>
            <consortium name="The Broad Institute Genomics Platform"/>
            <consortium name="The Broad Institute Genome Sequencing Center for Infectious Disease"/>
            <person name="Wu L."/>
            <person name="Ma J."/>
        </authorList>
    </citation>
    <scope>NUCLEOTIDE SEQUENCE [LARGE SCALE GENOMIC DNA]</scope>
    <source>
        <strain evidence="5 6">JCM 3106</strain>
    </source>
</reference>
<keyword evidence="2" id="KW-0804">Transcription</keyword>
<dbReference type="SMART" id="SM00342">
    <property type="entry name" value="HTH_ARAC"/>
    <property type="match status" value="1"/>
</dbReference>
<dbReference type="PROSITE" id="PS01124">
    <property type="entry name" value="HTH_ARAC_FAMILY_2"/>
    <property type="match status" value="1"/>
</dbReference>
<evidence type="ECO:0000313" key="5">
    <source>
        <dbReference type="EMBL" id="GAA2997577.1"/>
    </source>
</evidence>
<sequence length="565" mass="60831">MRSTARGVQAVQEDIEVDLGVPCVVAGGTDRVPDAAEQTADVVRLDVPPDDPRAAGAVEKLRDGAVELGLHLRGPRVGVAGGFEHRREPGVVQRPREGEPQQAPQPPEGVLVRRRGPRLGDELLEAFRQQCLQQGVTVGEVPVHRPDAHPREPRDGVQHERVVARGELPAGDLQHPRAVARGVRPQRRPPLSTGCHGLSLVVRRFPAPVAMAGSARHVSLRPSPSVAKDDGMPHRVVIVVFDGFQLLDLAGPADVFSAAGLLDADAAYRVETAALQAGAVRSLSGVTVHAGTPLRDVRGPIGTLLVAGGLPTPAGLDGTAALVPEIRRLAGESDRVGSICSGTLLLAEAGLLEGRRATTHWAVGEMLARGHPDVAVDADRIYVRDGDVWTSAGVTSGIDLALALVAHDHGHDLARDISRWLVVYLQRPGGQSQFSTPLSTRTPRREPLRELQGWIEENLEADLSVGALAEHMNTSVRHFSRVFAAEVGMTPARYVERARTAAARRLLESGDEPLDRIAVRVGLGTPETLYRVFRRHLTISPGEYRRRFHVTENRHADRHPPVLGL</sequence>
<dbReference type="InterPro" id="IPR002818">
    <property type="entry name" value="DJ-1/PfpI"/>
</dbReference>
<dbReference type="Pfam" id="PF01965">
    <property type="entry name" value="DJ-1_PfpI"/>
    <property type="match status" value="1"/>
</dbReference>
<dbReference type="PANTHER" id="PTHR43130:SF3">
    <property type="entry name" value="HTH-TYPE TRANSCRIPTIONAL REGULATOR RV1931C"/>
    <property type="match status" value="1"/>
</dbReference>